<comment type="caution">
    <text evidence="2">The sequence shown here is derived from an EMBL/GenBank/DDBJ whole genome shotgun (WGS) entry which is preliminary data.</text>
</comment>
<feature type="region of interest" description="Disordered" evidence="1">
    <location>
        <begin position="23"/>
        <end position="76"/>
    </location>
</feature>
<dbReference type="EMBL" id="BBQY01000001">
    <property type="protein sequence ID" value="GBH29297.1"/>
    <property type="molecule type" value="Genomic_DNA"/>
</dbReference>
<proteinExistence type="predicted"/>
<dbReference type="Proteomes" id="UP000290975">
    <property type="component" value="Unassembled WGS sequence"/>
</dbReference>
<dbReference type="InterPro" id="IPR025227">
    <property type="entry name" value="DUF4169"/>
</dbReference>
<name>A0A401IY83_SPHXE</name>
<feature type="compositionally biased region" description="Basic and acidic residues" evidence="1">
    <location>
        <begin position="66"/>
        <end position="76"/>
    </location>
</feature>
<sequence length="76" mass="8701">MLNEPHMKGHRHMSNVVNLRQARKVKARADKARAADSNRAKFGRTKAERIAQGRDQARQDALLDGAYRESRRSDET</sequence>
<accession>A0A401IY83</accession>
<evidence type="ECO:0008006" key="4">
    <source>
        <dbReference type="Google" id="ProtNLM"/>
    </source>
</evidence>
<protein>
    <recommendedName>
        <fullName evidence="4">DUF4169 domain-containing protein</fullName>
    </recommendedName>
</protein>
<dbReference type="AlphaFoldDB" id="A0A401IY83"/>
<organism evidence="2 3">
    <name type="scientific">Sphingobium xenophagum</name>
    <dbReference type="NCBI Taxonomy" id="121428"/>
    <lineage>
        <taxon>Bacteria</taxon>
        <taxon>Pseudomonadati</taxon>
        <taxon>Pseudomonadota</taxon>
        <taxon>Alphaproteobacteria</taxon>
        <taxon>Sphingomonadales</taxon>
        <taxon>Sphingomonadaceae</taxon>
        <taxon>Sphingobium</taxon>
    </lineage>
</organism>
<evidence type="ECO:0000256" key="1">
    <source>
        <dbReference type="SAM" id="MobiDB-lite"/>
    </source>
</evidence>
<gene>
    <name evidence="2" type="ORF">MBESOW_P0551</name>
</gene>
<feature type="compositionally biased region" description="Basic and acidic residues" evidence="1">
    <location>
        <begin position="27"/>
        <end position="58"/>
    </location>
</feature>
<reference evidence="2 3" key="1">
    <citation type="submission" date="2014-12" db="EMBL/GenBank/DDBJ databases">
        <title>Whole genome sequencing of Sphingobium xenophagum OW59.</title>
        <authorList>
            <person name="Ohta Y."/>
            <person name="Nishi S."/>
            <person name="Hatada Y."/>
        </authorList>
    </citation>
    <scope>NUCLEOTIDE SEQUENCE [LARGE SCALE GENOMIC DNA]</scope>
    <source>
        <strain evidence="2 3">OW59</strain>
    </source>
</reference>
<evidence type="ECO:0000313" key="3">
    <source>
        <dbReference type="Proteomes" id="UP000290975"/>
    </source>
</evidence>
<dbReference type="Pfam" id="PF13770">
    <property type="entry name" value="DUF4169"/>
    <property type="match status" value="1"/>
</dbReference>
<evidence type="ECO:0000313" key="2">
    <source>
        <dbReference type="EMBL" id="GBH29297.1"/>
    </source>
</evidence>
<keyword evidence="3" id="KW-1185">Reference proteome</keyword>